<evidence type="ECO:0000259" key="5">
    <source>
        <dbReference type="PROSITE" id="PS51464"/>
    </source>
</evidence>
<keyword evidence="6" id="KW-0413">Isomerase</keyword>
<dbReference type="AlphaFoldDB" id="A0A2D0LEX1"/>
<protein>
    <submittedName>
        <fullName evidence="6">Tagatose-6-phosphate ketose isomerase</fullName>
    </submittedName>
</protein>
<dbReference type="CDD" id="cd05010">
    <property type="entry name" value="SIS_AgaS_like"/>
    <property type="match status" value="1"/>
</dbReference>
<name>A0A2D0LEX1_9GAMM</name>
<evidence type="ECO:0000256" key="4">
    <source>
        <dbReference type="ARBA" id="ARBA00029292"/>
    </source>
</evidence>
<evidence type="ECO:0000313" key="7">
    <source>
        <dbReference type="Proteomes" id="UP000221101"/>
    </source>
</evidence>
<evidence type="ECO:0000256" key="2">
    <source>
        <dbReference type="ARBA" id="ARBA00022737"/>
    </source>
</evidence>
<dbReference type="GO" id="GO:0005886">
    <property type="term" value="C:plasma membrane"/>
    <property type="evidence" value="ECO:0007669"/>
    <property type="project" value="TreeGrafter"/>
</dbReference>
<gene>
    <name evidence="6" type="ORF">Xkoz_01140</name>
</gene>
<dbReference type="Proteomes" id="UP000221101">
    <property type="component" value="Unassembled WGS sequence"/>
</dbReference>
<keyword evidence="7" id="KW-1185">Reference proteome</keyword>
<comment type="similarity">
    <text evidence="1">Belongs to the SIS family. AgaS subfamily.</text>
</comment>
<evidence type="ECO:0000256" key="3">
    <source>
        <dbReference type="ARBA" id="ARBA00022801"/>
    </source>
</evidence>
<evidence type="ECO:0000256" key="1">
    <source>
        <dbReference type="ARBA" id="ARBA00007748"/>
    </source>
</evidence>
<dbReference type="RefSeq" id="WP_099141248.1">
    <property type="nucleotide sequence ID" value="NZ_CAWNOR010000097.1"/>
</dbReference>
<keyword evidence="2" id="KW-0677">Repeat</keyword>
<dbReference type="SUPFAM" id="SSF53697">
    <property type="entry name" value="SIS domain"/>
    <property type="match status" value="1"/>
</dbReference>
<dbReference type="Gene3D" id="3.40.50.10490">
    <property type="entry name" value="Glucose-6-phosphate isomerase like protein, domain 1"/>
    <property type="match status" value="2"/>
</dbReference>
<dbReference type="Pfam" id="PF01380">
    <property type="entry name" value="SIS"/>
    <property type="match status" value="1"/>
</dbReference>
<dbReference type="GO" id="GO:0009401">
    <property type="term" value="P:phosphoenolpyruvate-dependent sugar phosphotransferase system"/>
    <property type="evidence" value="ECO:0007669"/>
    <property type="project" value="TreeGrafter"/>
</dbReference>
<evidence type="ECO:0000313" key="6">
    <source>
        <dbReference type="EMBL" id="PHM74254.1"/>
    </source>
</evidence>
<accession>A0A2D0LEX1</accession>
<comment type="caution">
    <text evidence="6">The sequence shown here is derived from an EMBL/GenBank/DDBJ whole genome shotgun (WGS) entry which is preliminary data.</text>
</comment>
<dbReference type="EMBL" id="NJCX01000006">
    <property type="protein sequence ID" value="PHM74254.1"/>
    <property type="molecule type" value="Genomic_DNA"/>
</dbReference>
<feature type="domain" description="SIS" evidence="5">
    <location>
        <begin position="49"/>
        <end position="204"/>
    </location>
</feature>
<keyword evidence="3" id="KW-0378">Hydrolase</keyword>
<dbReference type="InterPro" id="IPR035466">
    <property type="entry name" value="GlmS/AgaS_SIS"/>
</dbReference>
<dbReference type="GO" id="GO:0016853">
    <property type="term" value="F:isomerase activity"/>
    <property type="evidence" value="ECO:0007669"/>
    <property type="project" value="UniProtKB-KW"/>
</dbReference>
<dbReference type="InterPro" id="IPR001347">
    <property type="entry name" value="SIS_dom"/>
</dbReference>
<dbReference type="GO" id="GO:0016787">
    <property type="term" value="F:hydrolase activity"/>
    <property type="evidence" value="ECO:0007669"/>
    <property type="project" value="UniProtKB-KW"/>
</dbReference>
<dbReference type="PROSITE" id="PS51464">
    <property type="entry name" value="SIS"/>
    <property type="match status" value="1"/>
</dbReference>
<dbReference type="PANTHER" id="PTHR32502:SF3">
    <property type="entry name" value="D-GALACTOSAMINE-6-PHOSPHATE DEAMINASE AGAS-RELATED"/>
    <property type="match status" value="1"/>
</dbReference>
<dbReference type="OrthoDB" id="9779207at2"/>
<proteinExistence type="inferred from homology"/>
<dbReference type="GO" id="GO:1901135">
    <property type="term" value="P:carbohydrate derivative metabolic process"/>
    <property type="evidence" value="ECO:0007669"/>
    <property type="project" value="InterPro"/>
</dbReference>
<dbReference type="InterPro" id="IPR050303">
    <property type="entry name" value="GatZ_KbaZ_carbometab"/>
</dbReference>
<dbReference type="GO" id="GO:0097367">
    <property type="term" value="F:carbohydrate derivative binding"/>
    <property type="evidence" value="ECO:0007669"/>
    <property type="project" value="InterPro"/>
</dbReference>
<dbReference type="InterPro" id="IPR035464">
    <property type="entry name" value="SIS_AgaS"/>
</dbReference>
<reference evidence="6 7" key="1">
    <citation type="journal article" date="2017" name="Nat. Microbiol.">
        <title>Natural product diversity associated with the nematode symbionts Photorhabdus and Xenorhabdus.</title>
        <authorList>
            <person name="Tobias N.J."/>
            <person name="Wolff H."/>
            <person name="Djahanschiri B."/>
            <person name="Grundmann F."/>
            <person name="Kronenwerth M."/>
            <person name="Shi Y.M."/>
            <person name="Simonyi S."/>
            <person name="Grun P."/>
            <person name="Shapiro-Ilan D."/>
            <person name="Pidot S.J."/>
            <person name="Stinear T.P."/>
            <person name="Ebersberger I."/>
            <person name="Bode H.B."/>
        </authorList>
    </citation>
    <scope>NUCLEOTIDE SEQUENCE [LARGE SCALE GENOMIC DNA]</scope>
    <source>
        <strain evidence="6 7">DSM 17907</strain>
    </source>
</reference>
<comment type="catalytic activity">
    <reaction evidence="4">
        <text>D-galactosamine 6-phosphate + H2O = D-tagatopyranose 1-phosphate + NH4(+)</text>
        <dbReference type="Rhea" id="RHEA:47680"/>
        <dbReference type="ChEBI" id="CHEBI:15377"/>
        <dbReference type="ChEBI" id="CHEBI:28938"/>
        <dbReference type="ChEBI" id="CHEBI:71674"/>
        <dbReference type="ChEBI" id="CHEBI:138150"/>
    </reaction>
</comment>
<sequence>MRTILSYPPSWLEEHHALFTAEEIAYQPRLWRELYRELKDSAAQWQPFLSSLLGKPDLQIVLCGAGSSAFVGKAMAPWLREHCGLNVYAYASTDIVPTPWQYLEKQRPTLLVSYARSGNSPESIGAIKLADQGVGDVYHLTLSCNPDGALARYAENKSNACSLIMPKGSHDRSFAMTSSFSCMALATLLLLGKLDFAQAEKSVKEVAALCEKGLAAWLPLVQKISQSGFSRMVALGSGCFTGIAEEGALKMLELTAGKVATRFDSTLGVRHGPKFMIDNNTLVVIMLSSEAYCRRYDLDLLNELKHDEQAKQIIPLSGLPLPGAVELNRGLPDAWLIFPYLIFFQLLAFNTSLAHGLSPDNPCPTGEVNRVVKGVQLYPCQHTK</sequence>
<dbReference type="InterPro" id="IPR046348">
    <property type="entry name" value="SIS_dom_sf"/>
</dbReference>
<dbReference type="PANTHER" id="PTHR32502">
    <property type="entry name" value="N-ACETYLGALACTOSAMINE PERMEASE II COMPONENT-RELATED"/>
    <property type="match status" value="1"/>
</dbReference>
<dbReference type="CDD" id="cd05008">
    <property type="entry name" value="SIS_GlmS_GlmD_1"/>
    <property type="match status" value="1"/>
</dbReference>
<organism evidence="6 7">
    <name type="scientific">Xenorhabdus kozodoii</name>
    <dbReference type="NCBI Taxonomy" id="351676"/>
    <lineage>
        <taxon>Bacteria</taxon>
        <taxon>Pseudomonadati</taxon>
        <taxon>Pseudomonadota</taxon>
        <taxon>Gammaproteobacteria</taxon>
        <taxon>Enterobacterales</taxon>
        <taxon>Morganellaceae</taxon>
        <taxon>Xenorhabdus</taxon>
    </lineage>
</organism>